<gene>
    <name evidence="1" type="ORF">C8N26_0206</name>
</gene>
<organism evidence="1 2">
    <name type="scientific">Tenacibaculum lutimaris</name>
    <dbReference type="NCBI Taxonomy" id="285258"/>
    <lineage>
        <taxon>Bacteria</taxon>
        <taxon>Pseudomonadati</taxon>
        <taxon>Bacteroidota</taxon>
        <taxon>Flavobacteriia</taxon>
        <taxon>Flavobacteriales</taxon>
        <taxon>Flavobacteriaceae</taxon>
        <taxon>Tenacibaculum</taxon>
    </lineage>
</organism>
<sequence length="118" mass="13975">MLPSYQNSVDLLNNVANTKLYKDLIIQLNKDLNLTGIDVAFLEDYSPTQLKEALQKLMKELIQYDFNSYTNLLYRIDVSEREMQNIESTNIDEYSENATFLILKRVWKKVWFKHQFSG</sequence>
<keyword evidence="2" id="KW-1185">Reference proteome</keyword>
<dbReference type="EMBL" id="RAQM01000006">
    <property type="protein sequence ID" value="RKF04813.1"/>
    <property type="molecule type" value="Genomic_DNA"/>
</dbReference>
<proteinExistence type="predicted"/>
<comment type="caution">
    <text evidence="1">The sequence shown here is derived from an EMBL/GenBank/DDBJ whole genome shotgun (WGS) entry which is preliminary data.</text>
</comment>
<accession>A0A420E4K5</accession>
<dbReference type="RefSeq" id="WP_120185655.1">
    <property type="nucleotide sequence ID" value="NZ_RAQM01000006.1"/>
</dbReference>
<reference evidence="1 2" key="1">
    <citation type="submission" date="2018-09" db="EMBL/GenBank/DDBJ databases">
        <title>Genomic Encyclopedia of Archaeal and Bacterial Type Strains, Phase II (KMG-II): from individual species to whole genera.</title>
        <authorList>
            <person name="Goeker M."/>
        </authorList>
    </citation>
    <scope>NUCLEOTIDE SEQUENCE [LARGE SCALE GENOMIC DNA]</scope>
    <source>
        <strain evidence="1 2">DSM 16505</strain>
    </source>
</reference>
<protein>
    <submittedName>
        <fullName evidence="1">Uncharacterized protein</fullName>
    </submittedName>
</protein>
<evidence type="ECO:0000313" key="2">
    <source>
        <dbReference type="Proteomes" id="UP000285780"/>
    </source>
</evidence>
<evidence type="ECO:0000313" key="1">
    <source>
        <dbReference type="EMBL" id="RKF04813.1"/>
    </source>
</evidence>
<name>A0A420E4K5_9FLAO</name>
<dbReference type="Proteomes" id="UP000285780">
    <property type="component" value="Unassembled WGS sequence"/>
</dbReference>
<dbReference type="AlphaFoldDB" id="A0A420E4K5"/>